<dbReference type="Gene3D" id="2.60.40.1260">
    <property type="entry name" value="Lamin Tail domain"/>
    <property type="match status" value="2"/>
</dbReference>
<dbReference type="InterPro" id="IPR029052">
    <property type="entry name" value="Metallo-depent_PP-like"/>
</dbReference>
<gene>
    <name evidence="4" type="ORF">QWY28_10085</name>
</gene>
<dbReference type="InterPro" id="IPR013783">
    <property type="entry name" value="Ig-like_fold"/>
</dbReference>
<dbReference type="InterPro" id="IPR036415">
    <property type="entry name" value="Lamin_tail_dom_sf"/>
</dbReference>
<feature type="compositionally biased region" description="Gly residues" evidence="1">
    <location>
        <begin position="1179"/>
        <end position="1194"/>
    </location>
</feature>
<evidence type="ECO:0000256" key="2">
    <source>
        <dbReference type="SAM" id="SignalP"/>
    </source>
</evidence>
<reference evidence="4" key="1">
    <citation type="submission" date="2023-06" db="EMBL/GenBank/DDBJ databases">
        <title>Draft genome sequence of Nocardioides sp. SOB77.</title>
        <authorList>
            <person name="Zhang G."/>
        </authorList>
    </citation>
    <scope>NUCLEOTIDE SEQUENCE</scope>
    <source>
        <strain evidence="4">SOB77</strain>
    </source>
</reference>
<dbReference type="Gene3D" id="3.60.21.10">
    <property type="match status" value="1"/>
</dbReference>
<dbReference type="SUPFAM" id="SSF56300">
    <property type="entry name" value="Metallo-dependent phosphatases"/>
    <property type="match status" value="1"/>
</dbReference>
<proteinExistence type="predicted"/>
<organism evidence="4 5">
    <name type="scientific">Nocardioides oceani</name>
    <dbReference type="NCBI Taxonomy" id="3058369"/>
    <lineage>
        <taxon>Bacteria</taxon>
        <taxon>Bacillati</taxon>
        <taxon>Actinomycetota</taxon>
        <taxon>Actinomycetes</taxon>
        <taxon>Propionibacteriales</taxon>
        <taxon>Nocardioidaceae</taxon>
        <taxon>Nocardioides</taxon>
    </lineage>
</organism>
<protein>
    <submittedName>
        <fullName evidence="4">Lamin tail domain-containing protein</fullName>
    </submittedName>
</protein>
<evidence type="ECO:0000313" key="5">
    <source>
        <dbReference type="Proteomes" id="UP001168620"/>
    </source>
</evidence>
<dbReference type="InterPro" id="IPR001322">
    <property type="entry name" value="Lamin_tail_dom"/>
</dbReference>
<feature type="region of interest" description="Disordered" evidence="1">
    <location>
        <begin position="593"/>
        <end position="618"/>
    </location>
</feature>
<feature type="signal peptide" evidence="2">
    <location>
        <begin position="1"/>
        <end position="25"/>
    </location>
</feature>
<keyword evidence="5" id="KW-1185">Reference proteome</keyword>
<sequence length="1498" mass="156833">MTPPRPLVLASSALTALLAATVLPATTPLAPAASAAPAAPPGPTSSILISEIANGGAGATSNANRVSNDDFMEIANFGTAPVDVSGWRLLRCGQTGDAYGPQKVLPAGTVLAPGETYTVGSPTSTNKAVVKRDADYDASGSTLHEFGFGAWLETPDYQVVDRVGFYHDSVFSDCGRDDRALERPLDHRLNQSHQRVATTGDPEVDWVVATRTPDAPNATGPLTDTEAPGPVKITEVTNGVLGNNVNQYVELTNTGTEPVDITGYKLYRCGENGTTYLQNGSLPRGLLAPGASYLVAHTSAGLGPGVAVDATYTTGMHFRDFGVMLTRRDDRIVDRVGFYADRNSICTDGDPVTEDLDALRGEAYHRVADTGDNAQDFLLAQERSPRVASARADLTPPAPNVRGPIRISELAGGGPAGDNDEIIEIANYGDTPVDLDGWSLTRCYATGQGGAPAQVADLGDVTLAPGEVWLATDDGAPAELRALADAVYGTGLADTTYGAYVADAQGRFVDAVAVYETVEHSPCNAFGSTLRGFAKSDLGESYQRARSTADDEENFVVAQRTPGVLAEHTWVDPTEPLPGELDPVSVDRVTAPGTPQVTTEETGAGHRATVTTEDADSGELQVSVRAAQPLPTTGARVLTGTTPRKVPATLSIDGERPADAASGLTTESAGSEYPFQRFEVPVAEVPADGVELTWTGTAPRRDEVQAYTWDGTAWQLADAAVPSADGDLTLVAHVPASSVLDGRANVLVIDGPRTRGGAVDEVGVEDQAFLDPWQYDVALNHMTDTQFLSEGFRDVFRRMVTWVVANADARKIGYSTNGGDIIENWIAGNADPVRARKEFAAAKRIMQLLNDADVPNGVLPGNHDNLWGRDNRLYNEYFGPSMYSGESWWGASYGPDDNSAHYDFVEVDGLDLLVLSLPYAPTQAQIDWGRAVAAAHPRHNVVLVTHSYLNTEGDIENRNGRYTARGEDIWSDLVAPSDNVFLVLGGHYHGVATKYGDPVTGEQVDATEIAGDVVAVRNVGETGRRVVQMLADYQGYRSTQPEPRADTLDRDTGFQRLLQLDLDAELMAVNAYSPHLDTFEAWKYDEPAFRGANARYDARDDEFVAKIDLLARRSVATEGWGLTSRSTEVGTATVPAGSPARVDLAGVARGSVVVARVTDPTGQVVASAPVTVGTATGPGTPGGPGTGGPGGPGTPGATATTTTLGADRAGQVLGAPEQERVLVRATVAASGGTGPVSGSLLLTADGRPLGTATVTAGRAELRLPDLPVGTHRVLARFEPAAGSSHAASTSEPLTVTVSAPEAARSTTTLTASGRTQRYAAEPARRVSLTATVASARGAAGTVEVRRSGVLVASAPLTGGSATVLLPGDLPVGRHELTATYVPADPAAVAPSTSASTTVVVQRASTTARARLLDGPVGARERGRLEVAVSATGLVPTGTVTVTVRGGGRVRTLAATLVDGRAVLRLPRLVRGSYRVLATYGGSDVAAGDRAPVVRLRVR</sequence>
<dbReference type="Pfam" id="PF00932">
    <property type="entry name" value="LTD"/>
    <property type="match status" value="3"/>
</dbReference>
<evidence type="ECO:0000313" key="4">
    <source>
        <dbReference type="EMBL" id="MDN4173291.1"/>
    </source>
</evidence>
<feature type="region of interest" description="Disordered" evidence="1">
    <location>
        <begin position="1171"/>
        <end position="1202"/>
    </location>
</feature>
<dbReference type="PANTHER" id="PTHR43143:SF5">
    <property type="entry name" value="SECRETED PROTEIN"/>
    <property type="match status" value="1"/>
</dbReference>
<dbReference type="EMBL" id="JAUHJQ010000003">
    <property type="protein sequence ID" value="MDN4173291.1"/>
    <property type="molecule type" value="Genomic_DNA"/>
</dbReference>
<evidence type="ECO:0000259" key="3">
    <source>
        <dbReference type="PROSITE" id="PS51841"/>
    </source>
</evidence>
<accession>A0ABT8FFE0</accession>
<name>A0ABT8FFE0_9ACTN</name>
<dbReference type="Proteomes" id="UP001168620">
    <property type="component" value="Unassembled WGS sequence"/>
</dbReference>
<dbReference type="InterPro" id="IPR051918">
    <property type="entry name" value="STPP_CPPED1"/>
</dbReference>
<feature type="domain" description="LTD" evidence="3">
    <location>
        <begin position="390"/>
        <end position="519"/>
    </location>
</feature>
<dbReference type="Pfam" id="PF16640">
    <property type="entry name" value="Big_3_5"/>
    <property type="match status" value="2"/>
</dbReference>
<dbReference type="InterPro" id="IPR032109">
    <property type="entry name" value="Big_3_5"/>
</dbReference>
<keyword evidence="2" id="KW-0732">Signal</keyword>
<feature type="domain" description="LTD" evidence="3">
    <location>
        <begin position="210"/>
        <end position="340"/>
    </location>
</feature>
<evidence type="ECO:0000256" key="1">
    <source>
        <dbReference type="SAM" id="MobiDB-lite"/>
    </source>
</evidence>
<dbReference type="PANTHER" id="PTHR43143">
    <property type="entry name" value="METALLOPHOSPHOESTERASE, CALCINEURIN SUPERFAMILY"/>
    <property type="match status" value="1"/>
</dbReference>
<dbReference type="SUPFAM" id="SSF74853">
    <property type="entry name" value="Lamin A/C globular tail domain"/>
    <property type="match status" value="3"/>
</dbReference>
<dbReference type="PROSITE" id="PS51841">
    <property type="entry name" value="LTD"/>
    <property type="match status" value="3"/>
</dbReference>
<comment type="caution">
    <text evidence="4">The sequence shown here is derived from an EMBL/GenBank/DDBJ whole genome shotgun (WGS) entry which is preliminary data.</text>
</comment>
<dbReference type="RefSeq" id="WP_300952398.1">
    <property type="nucleotide sequence ID" value="NZ_JAUHJQ010000003.1"/>
</dbReference>
<dbReference type="Gene3D" id="2.60.40.10">
    <property type="entry name" value="Immunoglobulins"/>
    <property type="match status" value="2"/>
</dbReference>
<feature type="domain" description="LTD" evidence="3">
    <location>
        <begin position="34"/>
        <end position="167"/>
    </location>
</feature>
<feature type="chain" id="PRO_5046981565" evidence="2">
    <location>
        <begin position="26"/>
        <end position="1498"/>
    </location>
</feature>